<sequence>QSVGIFCTLGGVYNFIGEVNFMETGDPIARIIDSKQSVPINVLSIDDFMKDKEFEQLKKQLFDVSMKSCDKESCNKIATKIHKEDGIRFFCDDCYKLVEIAHNR</sequence>
<accession>A0A0F8ZUV7</accession>
<comment type="caution">
    <text evidence="1">The sequence shown here is derived from an EMBL/GenBank/DDBJ whole genome shotgun (WGS) entry which is preliminary data.</text>
</comment>
<protein>
    <submittedName>
        <fullName evidence="1">Uncharacterized protein</fullName>
    </submittedName>
</protein>
<feature type="non-terminal residue" evidence="1">
    <location>
        <position position="1"/>
    </location>
</feature>
<evidence type="ECO:0000313" key="1">
    <source>
        <dbReference type="EMBL" id="KKK97642.1"/>
    </source>
</evidence>
<dbReference type="AlphaFoldDB" id="A0A0F8ZUV7"/>
<organism evidence="1">
    <name type="scientific">marine sediment metagenome</name>
    <dbReference type="NCBI Taxonomy" id="412755"/>
    <lineage>
        <taxon>unclassified sequences</taxon>
        <taxon>metagenomes</taxon>
        <taxon>ecological metagenomes</taxon>
    </lineage>
</organism>
<gene>
    <name evidence="1" type="ORF">LCGC14_2650700</name>
</gene>
<name>A0A0F8ZUV7_9ZZZZ</name>
<dbReference type="EMBL" id="LAZR01045959">
    <property type="protein sequence ID" value="KKK97642.1"/>
    <property type="molecule type" value="Genomic_DNA"/>
</dbReference>
<proteinExistence type="predicted"/>
<reference evidence="1" key="1">
    <citation type="journal article" date="2015" name="Nature">
        <title>Complex archaea that bridge the gap between prokaryotes and eukaryotes.</title>
        <authorList>
            <person name="Spang A."/>
            <person name="Saw J.H."/>
            <person name="Jorgensen S.L."/>
            <person name="Zaremba-Niedzwiedzka K."/>
            <person name="Martijn J."/>
            <person name="Lind A.E."/>
            <person name="van Eijk R."/>
            <person name="Schleper C."/>
            <person name="Guy L."/>
            <person name="Ettema T.J."/>
        </authorList>
    </citation>
    <scope>NUCLEOTIDE SEQUENCE</scope>
</reference>